<evidence type="ECO:0000256" key="1">
    <source>
        <dbReference type="ARBA" id="ARBA00010884"/>
    </source>
</evidence>
<protein>
    <submittedName>
        <fullName evidence="6">Alpha/beta fold hydrolase</fullName>
    </submittedName>
</protein>
<dbReference type="InterPro" id="IPR029058">
    <property type="entry name" value="AB_hydrolase_fold"/>
</dbReference>
<keyword evidence="3 6" id="KW-0378">Hydrolase</keyword>
<name>A0A6B8M2D6_9HYPH</name>
<dbReference type="PROSITE" id="PS01133">
    <property type="entry name" value="UPF0017"/>
    <property type="match status" value="1"/>
</dbReference>
<evidence type="ECO:0000313" key="7">
    <source>
        <dbReference type="Proteomes" id="UP000422569"/>
    </source>
</evidence>
<dbReference type="InterPro" id="IPR050960">
    <property type="entry name" value="AB_hydrolase_4_sf"/>
</dbReference>
<dbReference type="PIRSF" id="PIRSF005211">
    <property type="entry name" value="Ab_hydro_YheT"/>
    <property type="match status" value="1"/>
</dbReference>
<feature type="active site" description="Charge relay system" evidence="4">
    <location>
        <position position="268"/>
    </location>
</feature>
<evidence type="ECO:0000259" key="5">
    <source>
        <dbReference type="Pfam" id="PF00561"/>
    </source>
</evidence>
<feature type="active site" description="Charge relay system" evidence="4">
    <location>
        <position position="297"/>
    </location>
</feature>
<feature type="domain" description="AB hydrolase-1" evidence="5">
    <location>
        <begin position="64"/>
        <end position="300"/>
    </location>
</feature>
<dbReference type="InterPro" id="IPR012020">
    <property type="entry name" value="ABHD4"/>
</dbReference>
<reference evidence="6 7" key="1">
    <citation type="submission" date="2019-09" db="EMBL/GenBank/DDBJ databases">
        <title>Isolation and complete genome sequencing of Methylocystis species.</title>
        <authorList>
            <person name="Rumah B.L."/>
            <person name="Stead C.E."/>
            <person name="Stevens B.C."/>
            <person name="Minton N.P."/>
            <person name="Grosse-Honebrink A."/>
            <person name="Zhang Y."/>
        </authorList>
    </citation>
    <scope>NUCLEOTIDE SEQUENCE [LARGE SCALE GENOMIC DNA]</scope>
    <source>
        <strain evidence="6 7">BRCS2</strain>
    </source>
</reference>
<dbReference type="SUPFAM" id="SSF53474">
    <property type="entry name" value="alpha/beta-Hydrolases"/>
    <property type="match status" value="1"/>
</dbReference>
<dbReference type="KEGG" id="mpar:F7D14_05730"/>
<proteinExistence type="inferred from homology"/>
<dbReference type="EMBL" id="CP044331">
    <property type="protein sequence ID" value="QGM97021.1"/>
    <property type="molecule type" value="Genomic_DNA"/>
</dbReference>
<dbReference type="PANTHER" id="PTHR10794">
    <property type="entry name" value="ABHYDROLASE DOMAIN-CONTAINING PROTEIN"/>
    <property type="match status" value="1"/>
</dbReference>
<dbReference type="PANTHER" id="PTHR10794:SF94">
    <property type="entry name" value="ESTERASE YHET-RELATED"/>
    <property type="match status" value="1"/>
</dbReference>
<feature type="active site" description="Charge relay system" evidence="4">
    <location>
        <position position="144"/>
    </location>
</feature>
<dbReference type="InterPro" id="IPR000073">
    <property type="entry name" value="AB_hydrolase_1"/>
</dbReference>
<dbReference type="Gene3D" id="3.40.50.1820">
    <property type="entry name" value="alpha/beta hydrolase"/>
    <property type="match status" value="1"/>
</dbReference>
<dbReference type="InterPro" id="IPR000952">
    <property type="entry name" value="AB_hydrolase_4_CS"/>
</dbReference>
<dbReference type="Pfam" id="PF00561">
    <property type="entry name" value="Abhydrolase_1"/>
    <property type="match status" value="1"/>
</dbReference>
<evidence type="ECO:0000256" key="3">
    <source>
        <dbReference type="ARBA" id="ARBA00022801"/>
    </source>
</evidence>
<dbReference type="GO" id="GO:0034338">
    <property type="term" value="F:short-chain carboxylesterase activity"/>
    <property type="evidence" value="ECO:0007669"/>
    <property type="project" value="TreeGrafter"/>
</dbReference>
<evidence type="ECO:0000256" key="4">
    <source>
        <dbReference type="PIRSR" id="PIRSR005211-1"/>
    </source>
</evidence>
<keyword evidence="2" id="KW-0719">Serine esterase</keyword>
<dbReference type="AlphaFoldDB" id="A0A6B8M2D6"/>
<gene>
    <name evidence="6" type="ORF">F7D14_05730</name>
</gene>
<comment type="similarity">
    <text evidence="1">Belongs to the AB hydrolase superfamily. AB hydrolase 4 family.</text>
</comment>
<keyword evidence="7" id="KW-1185">Reference proteome</keyword>
<accession>A0A6B8M2D6</accession>
<evidence type="ECO:0000256" key="2">
    <source>
        <dbReference type="ARBA" id="ARBA00022487"/>
    </source>
</evidence>
<dbReference type="Proteomes" id="UP000422569">
    <property type="component" value="Chromosome"/>
</dbReference>
<dbReference type="RefSeq" id="WP_016918541.1">
    <property type="nucleotide sequence ID" value="NZ_CP044331.1"/>
</dbReference>
<evidence type="ECO:0000313" key="6">
    <source>
        <dbReference type="EMBL" id="QGM97021.1"/>
    </source>
</evidence>
<sequence length="323" mass="34729">MRSDAFPIFEERAPWWGPDLQTVRNILLPKPKELDGGARLLLAMPDGDRLAARLDRPAEPGGRPLVVLIHGLTGTEASVNVVRTARHLVSGGWPVLRLNLRGSALSRPTSKGRYHAGKTEDLAAALRQLPDELVRRGVALVGHSLGGNLVLKFMGEGGHDALVLGAVAVSTPLDLAAASQRIEAPRNLIYHHYLLAGLKSEALAPGAELTSAQRSAIASARSIYEFDDRFVAPCFGFRDAADYYERNSAVGFLRGVDRPALVIHAMDDPWIPAAVYEGIDWPSLKTVETAVAPGGGHLGFHGRGSPIGWHDLVTAAWLACKFT</sequence>
<dbReference type="GO" id="GO:0047372">
    <property type="term" value="F:monoacylglycerol lipase activity"/>
    <property type="evidence" value="ECO:0007669"/>
    <property type="project" value="TreeGrafter"/>
</dbReference>
<organism evidence="6 7">
    <name type="scientific">Methylocystis parvus</name>
    <dbReference type="NCBI Taxonomy" id="134"/>
    <lineage>
        <taxon>Bacteria</taxon>
        <taxon>Pseudomonadati</taxon>
        <taxon>Pseudomonadota</taxon>
        <taxon>Alphaproteobacteria</taxon>
        <taxon>Hyphomicrobiales</taxon>
        <taxon>Methylocystaceae</taxon>
        <taxon>Methylocystis</taxon>
    </lineage>
</organism>